<keyword evidence="6" id="KW-1185">Reference proteome</keyword>
<gene>
    <name evidence="5" type="ORF">DILT_LOCUS16693</name>
</gene>
<evidence type="ECO:0000256" key="3">
    <source>
        <dbReference type="SAM" id="MobiDB-lite"/>
    </source>
</evidence>
<dbReference type="AlphaFoldDB" id="A0A3P7NL66"/>
<evidence type="ECO:0000256" key="1">
    <source>
        <dbReference type="ARBA" id="ARBA00022741"/>
    </source>
</evidence>
<evidence type="ECO:0000256" key="2">
    <source>
        <dbReference type="ARBA" id="ARBA00022840"/>
    </source>
</evidence>
<dbReference type="PROSITE" id="PS50011">
    <property type="entry name" value="PROTEIN_KINASE_DOM"/>
    <property type="match status" value="1"/>
</dbReference>
<dbReference type="InterPro" id="IPR050117">
    <property type="entry name" value="MAPK"/>
</dbReference>
<keyword evidence="1" id="KW-0547">Nucleotide-binding</keyword>
<evidence type="ECO:0000313" key="5">
    <source>
        <dbReference type="EMBL" id="VDN35127.1"/>
    </source>
</evidence>
<dbReference type="OrthoDB" id="192887at2759"/>
<dbReference type="InterPro" id="IPR011009">
    <property type="entry name" value="Kinase-like_dom_sf"/>
</dbReference>
<name>A0A3P7NL66_DIBLA</name>
<dbReference type="EMBL" id="UYRU01086529">
    <property type="protein sequence ID" value="VDN35127.1"/>
    <property type="molecule type" value="Genomic_DNA"/>
</dbReference>
<dbReference type="Pfam" id="PF00069">
    <property type="entry name" value="Pkinase"/>
    <property type="match status" value="1"/>
</dbReference>
<sequence length="117" mass="12893">MTQRHPKSGTAKGDSTDPLEATDPNLTEYVATRWYRAPEILLSSTTYTKGVDMWSLGCIVAEMFLGKPLFPGTSTLNQLERIMSIGPRPTREGVFLSTAPFLHLVLFPSTFADVRGS</sequence>
<dbReference type="PANTHER" id="PTHR24055">
    <property type="entry name" value="MITOGEN-ACTIVATED PROTEIN KINASE"/>
    <property type="match status" value="1"/>
</dbReference>
<proteinExistence type="predicted"/>
<accession>A0A3P7NL66</accession>
<keyword evidence="2" id="KW-0067">ATP-binding</keyword>
<dbReference type="InterPro" id="IPR000719">
    <property type="entry name" value="Prot_kinase_dom"/>
</dbReference>
<evidence type="ECO:0000313" key="6">
    <source>
        <dbReference type="Proteomes" id="UP000281553"/>
    </source>
</evidence>
<feature type="domain" description="Protein kinase" evidence="4">
    <location>
        <begin position="1"/>
        <end position="117"/>
    </location>
</feature>
<dbReference type="GO" id="GO:0005524">
    <property type="term" value="F:ATP binding"/>
    <property type="evidence" value="ECO:0007669"/>
    <property type="project" value="UniProtKB-KW"/>
</dbReference>
<dbReference type="GO" id="GO:0004672">
    <property type="term" value="F:protein kinase activity"/>
    <property type="evidence" value="ECO:0007669"/>
    <property type="project" value="InterPro"/>
</dbReference>
<reference evidence="5 6" key="1">
    <citation type="submission" date="2018-11" db="EMBL/GenBank/DDBJ databases">
        <authorList>
            <consortium name="Pathogen Informatics"/>
        </authorList>
    </citation>
    <scope>NUCLEOTIDE SEQUENCE [LARGE SCALE GENOMIC DNA]</scope>
</reference>
<dbReference type="Gene3D" id="1.10.510.10">
    <property type="entry name" value="Transferase(Phosphotransferase) domain 1"/>
    <property type="match status" value="1"/>
</dbReference>
<evidence type="ECO:0000259" key="4">
    <source>
        <dbReference type="PROSITE" id="PS50011"/>
    </source>
</evidence>
<protein>
    <recommendedName>
        <fullName evidence="4">Protein kinase domain-containing protein</fullName>
    </recommendedName>
</protein>
<organism evidence="5 6">
    <name type="scientific">Dibothriocephalus latus</name>
    <name type="common">Fish tapeworm</name>
    <name type="synonym">Diphyllobothrium latum</name>
    <dbReference type="NCBI Taxonomy" id="60516"/>
    <lineage>
        <taxon>Eukaryota</taxon>
        <taxon>Metazoa</taxon>
        <taxon>Spiralia</taxon>
        <taxon>Lophotrochozoa</taxon>
        <taxon>Platyhelminthes</taxon>
        <taxon>Cestoda</taxon>
        <taxon>Eucestoda</taxon>
        <taxon>Diphyllobothriidea</taxon>
        <taxon>Diphyllobothriidae</taxon>
        <taxon>Dibothriocephalus</taxon>
    </lineage>
</organism>
<feature type="region of interest" description="Disordered" evidence="3">
    <location>
        <begin position="1"/>
        <end position="24"/>
    </location>
</feature>
<dbReference type="SUPFAM" id="SSF56112">
    <property type="entry name" value="Protein kinase-like (PK-like)"/>
    <property type="match status" value="1"/>
</dbReference>
<dbReference type="Proteomes" id="UP000281553">
    <property type="component" value="Unassembled WGS sequence"/>
</dbReference>